<reference evidence="1 2" key="1">
    <citation type="journal article" date="2019" name="Commun. Biol.">
        <title>The bagworm genome reveals a unique fibroin gene that provides high tensile strength.</title>
        <authorList>
            <person name="Kono N."/>
            <person name="Nakamura H."/>
            <person name="Ohtoshi R."/>
            <person name="Tomita M."/>
            <person name="Numata K."/>
            <person name="Arakawa K."/>
        </authorList>
    </citation>
    <scope>NUCLEOTIDE SEQUENCE [LARGE SCALE GENOMIC DNA]</scope>
</reference>
<dbReference type="Proteomes" id="UP000299102">
    <property type="component" value="Unassembled WGS sequence"/>
</dbReference>
<keyword evidence="2" id="KW-1185">Reference proteome</keyword>
<name>A0A4C1XSL8_EUMVA</name>
<sequence length="148" mass="16847">MQFLPVSESLSDLLAHWNAFARLSDILFLLEKAENALITALGLRMSKGSDGHLLSGDSRARLPHSLVDRQSYAQKQSHVRPAARAFLPELKETKPSLSRWLSLFTFHCKLKFQSAPLDFRTPTKNKINYQRDKRLAFAIQAIGEQRDL</sequence>
<dbReference type="AlphaFoldDB" id="A0A4C1XSL8"/>
<comment type="caution">
    <text evidence="1">The sequence shown here is derived from an EMBL/GenBank/DDBJ whole genome shotgun (WGS) entry which is preliminary data.</text>
</comment>
<proteinExistence type="predicted"/>
<evidence type="ECO:0000313" key="2">
    <source>
        <dbReference type="Proteomes" id="UP000299102"/>
    </source>
</evidence>
<gene>
    <name evidence="1" type="ORF">EVAR_49931_1</name>
</gene>
<organism evidence="1 2">
    <name type="scientific">Eumeta variegata</name>
    <name type="common">Bagworm moth</name>
    <name type="synonym">Eumeta japonica</name>
    <dbReference type="NCBI Taxonomy" id="151549"/>
    <lineage>
        <taxon>Eukaryota</taxon>
        <taxon>Metazoa</taxon>
        <taxon>Ecdysozoa</taxon>
        <taxon>Arthropoda</taxon>
        <taxon>Hexapoda</taxon>
        <taxon>Insecta</taxon>
        <taxon>Pterygota</taxon>
        <taxon>Neoptera</taxon>
        <taxon>Endopterygota</taxon>
        <taxon>Lepidoptera</taxon>
        <taxon>Glossata</taxon>
        <taxon>Ditrysia</taxon>
        <taxon>Tineoidea</taxon>
        <taxon>Psychidae</taxon>
        <taxon>Oiketicinae</taxon>
        <taxon>Eumeta</taxon>
    </lineage>
</organism>
<dbReference type="EMBL" id="BGZK01000973">
    <property type="protein sequence ID" value="GBP66956.1"/>
    <property type="molecule type" value="Genomic_DNA"/>
</dbReference>
<evidence type="ECO:0000313" key="1">
    <source>
        <dbReference type="EMBL" id="GBP66956.1"/>
    </source>
</evidence>
<protein>
    <submittedName>
        <fullName evidence="1">Uncharacterized protein</fullName>
    </submittedName>
</protein>
<accession>A0A4C1XSL8</accession>